<dbReference type="AlphaFoldDB" id="A0A0R3TF57"/>
<organism evidence="3">
    <name type="scientific">Rodentolepis nana</name>
    <name type="common">Dwarf tapeworm</name>
    <name type="synonym">Hymenolepis nana</name>
    <dbReference type="NCBI Taxonomy" id="102285"/>
    <lineage>
        <taxon>Eukaryota</taxon>
        <taxon>Metazoa</taxon>
        <taxon>Spiralia</taxon>
        <taxon>Lophotrochozoa</taxon>
        <taxon>Platyhelminthes</taxon>
        <taxon>Cestoda</taxon>
        <taxon>Eucestoda</taxon>
        <taxon>Cyclophyllidea</taxon>
        <taxon>Hymenolepididae</taxon>
        <taxon>Rodentolepis</taxon>
    </lineage>
</organism>
<name>A0A0R3TF57_RODNA</name>
<reference evidence="1 2" key="2">
    <citation type="submission" date="2018-11" db="EMBL/GenBank/DDBJ databases">
        <authorList>
            <consortium name="Pathogen Informatics"/>
        </authorList>
    </citation>
    <scope>NUCLEOTIDE SEQUENCE [LARGE SCALE GENOMIC DNA]</scope>
</reference>
<dbReference type="EMBL" id="UZAE01005222">
    <property type="protein sequence ID" value="VDO01554.1"/>
    <property type="molecule type" value="Genomic_DNA"/>
</dbReference>
<accession>A0A0R3TF57</accession>
<evidence type="ECO:0000313" key="2">
    <source>
        <dbReference type="Proteomes" id="UP000278807"/>
    </source>
</evidence>
<dbReference type="WBParaSite" id="HNAJ_0000569701-mRNA-1">
    <property type="protein sequence ID" value="HNAJ_0000569701-mRNA-1"/>
    <property type="gene ID" value="HNAJ_0000569701"/>
</dbReference>
<proteinExistence type="predicted"/>
<evidence type="ECO:0000313" key="1">
    <source>
        <dbReference type="EMBL" id="VDO01554.1"/>
    </source>
</evidence>
<protein>
    <submittedName>
        <fullName evidence="1 3">Uncharacterized protein</fullName>
    </submittedName>
</protein>
<keyword evidence="2" id="KW-1185">Reference proteome</keyword>
<evidence type="ECO:0000313" key="3">
    <source>
        <dbReference type="WBParaSite" id="HNAJ_0000569701-mRNA-1"/>
    </source>
</evidence>
<gene>
    <name evidence="1" type="ORF">HNAJ_LOCUS5694</name>
</gene>
<dbReference type="OrthoDB" id="30826at2759"/>
<sequence length="38" mass="4743">MPRQQLLKNHLYNLGNFHQCLESQQRTALPYCRHRYWV</sequence>
<dbReference type="Proteomes" id="UP000278807">
    <property type="component" value="Unassembled WGS sequence"/>
</dbReference>
<reference evidence="3" key="1">
    <citation type="submission" date="2017-02" db="UniProtKB">
        <authorList>
            <consortium name="WormBaseParasite"/>
        </authorList>
    </citation>
    <scope>IDENTIFICATION</scope>
</reference>